<feature type="domain" description="PiggyBac transposable element-derived protein" evidence="1">
    <location>
        <begin position="49"/>
        <end position="126"/>
    </location>
</feature>
<evidence type="ECO:0000259" key="1">
    <source>
        <dbReference type="Pfam" id="PF13843"/>
    </source>
</evidence>
<dbReference type="Pfam" id="PF13843">
    <property type="entry name" value="DDE_Tnp_1_7"/>
    <property type="match status" value="1"/>
</dbReference>
<dbReference type="EMBL" id="QXFX01000637">
    <property type="protein sequence ID" value="KAE9108764.1"/>
    <property type="molecule type" value="Genomic_DNA"/>
</dbReference>
<proteinExistence type="predicted"/>
<dbReference type="PANTHER" id="PTHR46599:SF3">
    <property type="entry name" value="PIGGYBAC TRANSPOSABLE ELEMENT-DERIVED PROTEIN 4"/>
    <property type="match status" value="1"/>
</dbReference>
<dbReference type="AlphaFoldDB" id="A0A6G0MRI6"/>
<evidence type="ECO:0000313" key="2">
    <source>
        <dbReference type="EMBL" id="KAE9108764.1"/>
    </source>
</evidence>
<dbReference type="PANTHER" id="PTHR46599">
    <property type="entry name" value="PIGGYBAC TRANSPOSABLE ELEMENT-DERIVED PROTEIN 4"/>
    <property type="match status" value="1"/>
</dbReference>
<evidence type="ECO:0000313" key="4">
    <source>
        <dbReference type="Proteomes" id="UP000476176"/>
    </source>
</evidence>
<name>A0A6G0MRI6_9STRA</name>
<gene>
    <name evidence="3" type="ORF">PF004_g25450</name>
    <name evidence="2" type="ORF">PF010_g11780</name>
</gene>
<comment type="caution">
    <text evidence="3">The sequence shown here is derived from an EMBL/GenBank/DDBJ whole genome shotgun (WGS) entry which is preliminary data.</text>
</comment>
<protein>
    <recommendedName>
        <fullName evidence="1">PiggyBac transposable element-derived protein domain-containing protein</fullName>
    </recommendedName>
</protein>
<organism evidence="3 4">
    <name type="scientific">Phytophthora fragariae</name>
    <dbReference type="NCBI Taxonomy" id="53985"/>
    <lineage>
        <taxon>Eukaryota</taxon>
        <taxon>Sar</taxon>
        <taxon>Stramenopiles</taxon>
        <taxon>Oomycota</taxon>
        <taxon>Peronosporomycetes</taxon>
        <taxon>Peronosporales</taxon>
        <taxon>Peronosporaceae</taxon>
        <taxon>Phytophthora</taxon>
    </lineage>
</organism>
<evidence type="ECO:0000313" key="3">
    <source>
        <dbReference type="EMBL" id="KAE9178534.1"/>
    </source>
</evidence>
<evidence type="ECO:0000313" key="5">
    <source>
        <dbReference type="Proteomes" id="UP000488956"/>
    </source>
</evidence>
<dbReference type="Proteomes" id="UP000476176">
    <property type="component" value="Unassembled WGS sequence"/>
</dbReference>
<accession>A0A6G0MRI6</accession>
<dbReference type="EMBL" id="QXGC01003112">
    <property type="protein sequence ID" value="KAE9178534.1"/>
    <property type="molecule type" value="Genomic_DNA"/>
</dbReference>
<dbReference type="InterPro" id="IPR029526">
    <property type="entry name" value="PGBD"/>
</dbReference>
<dbReference type="Proteomes" id="UP000488956">
    <property type="component" value="Unassembled WGS sequence"/>
</dbReference>
<reference evidence="4 5" key="1">
    <citation type="submission" date="2018-09" db="EMBL/GenBank/DDBJ databases">
        <title>Genomic investigation of the strawberry pathogen Phytophthora fragariae indicates pathogenicity is determined by transcriptional variation in three key races.</title>
        <authorList>
            <person name="Adams T.M."/>
            <person name="Armitage A.D."/>
            <person name="Sobczyk M.K."/>
            <person name="Bates H.J."/>
            <person name="Dunwell J.M."/>
            <person name="Nellist C.F."/>
            <person name="Harrison R.J."/>
        </authorList>
    </citation>
    <scope>NUCLEOTIDE SEQUENCE [LARGE SCALE GENOMIC DNA]</scope>
    <source>
        <strain evidence="3 4">BC-23</strain>
        <strain evidence="2 5">ONT-3</strain>
    </source>
</reference>
<sequence>MHRKQREQGKDVTRDEVLEKEIKQHKPIKGHVIVRCIGLLTARILCPHSRRLSDHWATTTVGAVPAGTFGRYIPKARFGRIMQNLHFSDNSDAKADTDRAWKVRPVVEIMQRTFLAGYNVPPVLAFD</sequence>